<evidence type="ECO:0000256" key="18">
    <source>
        <dbReference type="PROSITE-ProRule" id="PRU01256"/>
    </source>
</evidence>
<evidence type="ECO:0000256" key="2">
    <source>
        <dbReference type="ARBA" id="ARBA00004123"/>
    </source>
</evidence>
<evidence type="ECO:0000256" key="19">
    <source>
        <dbReference type="SAM" id="MobiDB-lite"/>
    </source>
</evidence>
<dbReference type="GO" id="GO:0006513">
    <property type="term" value="P:protein monoubiquitination"/>
    <property type="evidence" value="ECO:0007669"/>
    <property type="project" value="InterPro"/>
</dbReference>
<dbReference type="Proteomes" id="UP000694569">
    <property type="component" value="Unplaced"/>
</dbReference>
<dbReference type="InterPro" id="IPR003034">
    <property type="entry name" value="SAP_dom"/>
</dbReference>
<evidence type="ECO:0000256" key="1">
    <source>
        <dbReference type="ARBA" id="ARBA00000900"/>
    </source>
</evidence>
<dbReference type="Ensembl" id="ENSLLET00000032054.1">
    <property type="protein sequence ID" value="ENSLLEP00000030868.1"/>
    <property type="gene ID" value="ENSLLEG00000019425.1"/>
</dbReference>
<dbReference type="GO" id="GO:0006301">
    <property type="term" value="P:DNA damage tolerance"/>
    <property type="evidence" value="ECO:0007669"/>
    <property type="project" value="InterPro"/>
</dbReference>
<evidence type="ECO:0000256" key="8">
    <source>
        <dbReference type="ARBA" id="ARBA00022763"/>
    </source>
</evidence>
<dbReference type="SMART" id="SM00734">
    <property type="entry name" value="ZnF_Rad18"/>
    <property type="match status" value="1"/>
</dbReference>
<dbReference type="Gene3D" id="3.30.40.10">
    <property type="entry name" value="Zinc/RING finger domain, C3HC4 (zinc finger)"/>
    <property type="match status" value="1"/>
</dbReference>
<dbReference type="PROSITE" id="PS50800">
    <property type="entry name" value="SAP"/>
    <property type="match status" value="1"/>
</dbReference>
<dbReference type="GO" id="GO:0005634">
    <property type="term" value="C:nucleus"/>
    <property type="evidence" value="ECO:0007669"/>
    <property type="project" value="UniProtKB-SubCell"/>
</dbReference>
<accession>A0A8C5Q339</accession>
<evidence type="ECO:0000256" key="13">
    <source>
        <dbReference type="ARBA" id="ARBA00023204"/>
    </source>
</evidence>
<keyword evidence="6" id="KW-0808">Transferase</keyword>
<keyword evidence="24" id="KW-1185">Reference proteome</keyword>
<dbReference type="PANTHER" id="PTHR14134">
    <property type="entry name" value="E3 UBIQUITIN-PROTEIN LIGASE RAD18"/>
    <property type="match status" value="1"/>
</dbReference>
<feature type="domain" description="SAP" evidence="21">
    <location>
        <begin position="242"/>
        <end position="276"/>
    </location>
</feature>
<feature type="domain" description="RING-type" evidence="20">
    <location>
        <begin position="27"/>
        <end position="65"/>
    </location>
</feature>
<dbReference type="GO" id="GO:0003697">
    <property type="term" value="F:single-stranded DNA binding"/>
    <property type="evidence" value="ECO:0007669"/>
    <property type="project" value="InterPro"/>
</dbReference>
<evidence type="ECO:0000256" key="10">
    <source>
        <dbReference type="ARBA" id="ARBA00022786"/>
    </source>
</evidence>
<dbReference type="Pfam" id="PF02037">
    <property type="entry name" value="SAP"/>
    <property type="match status" value="1"/>
</dbReference>
<evidence type="ECO:0000256" key="12">
    <source>
        <dbReference type="ARBA" id="ARBA00023125"/>
    </source>
</evidence>
<reference evidence="23" key="1">
    <citation type="submission" date="2025-08" db="UniProtKB">
        <authorList>
            <consortium name="Ensembl"/>
        </authorList>
    </citation>
    <scope>IDENTIFICATION</scope>
</reference>
<dbReference type="PROSITE" id="PS00518">
    <property type="entry name" value="ZF_RING_1"/>
    <property type="match status" value="1"/>
</dbReference>
<evidence type="ECO:0000313" key="23">
    <source>
        <dbReference type="Ensembl" id="ENSLLEP00000030868.1"/>
    </source>
</evidence>
<evidence type="ECO:0000259" key="22">
    <source>
        <dbReference type="PROSITE" id="PS51908"/>
    </source>
</evidence>
<evidence type="ECO:0000256" key="15">
    <source>
        <dbReference type="ARBA" id="ARBA00031783"/>
    </source>
</evidence>
<evidence type="ECO:0000256" key="6">
    <source>
        <dbReference type="ARBA" id="ARBA00022679"/>
    </source>
</evidence>
<dbReference type="GO" id="GO:0008270">
    <property type="term" value="F:zinc ion binding"/>
    <property type="evidence" value="ECO:0007669"/>
    <property type="project" value="UniProtKB-KW"/>
</dbReference>
<keyword evidence="14" id="KW-0539">Nucleus</keyword>
<dbReference type="InterPro" id="IPR013083">
    <property type="entry name" value="Znf_RING/FYVE/PHD"/>
</dbReference>
<keyword evidence="7" id="KW-0479">Metal-binding</keyword>
<dbReference type="InterPro" id="IPR006642">
    <property type="entry name" value="Rad18_UBZ4"/>
</dbReference>
<dbReference type="PANTHER" id="PTHR14134:SF2">
    <property type="entry name" value="E3 UBIQUITIN-PROTEIN LIGASE RAD18"/>
    <property type="match status" value="1"/>
</dbReference>
<gene>
    <name evidence="23" type="primary">RAD18</name>
</gene>
<dbReference type="GO" id="GO:0097505">
    <property type="term" value="C:Rad6-Rad18 complex"/>
    <property type="evidence" value="ECO:0007669"/>
    <property type="project" value="TreeGrafter"/>
</dbReference>
<protein>
    <recommendedName>
        <fullName evidence="5">RING-type E3 ubiquitin transferase</fullName>
        <ecNumber evidence="5">2.3.2.27</ecNumber>
    </recommendedName>
    <alternativeName>
        <fullName evidence="15 16">RING-type E3 ubiquitin transferase RAD18</fullName>
    </alternativeName>
</protein>
<keyword evidence="11" id="KW-0862">Zinc</keyword>
<feature type="compositionally biased region" description="Polar residues" evidence="19">
    <location>
        <begin position="416"/>
        <end position="438"/>
    </location>
</feature>
<feature type="region of interest" description="Disordered" evidence="19">
    <location>
        <begin position="351"/>
        <end position="484"/>
    </location>
</feature>
<keyword evidence="10" id="KW-0833">Ubl conjugation pathway</keyword>
<dbReference type="GeneTree" id="ENSGT00390000011230"/>
<feature type="compositionally biased region" description="Polar residues" evidence="19">
    <location>
        <begin position="152"/>
        <end position="166"/>
    </location>
</feature>
<evidence type="ECO:0000256" key="5">
    <source>
        <dbReference type="ARBA" id="ARBA00012483"/>
    </source>
</evidence>
<dbReference type="AlphaFoldDB" id="A0A8C5Q339"/>
<dbReference type="FunFam" id="3.30.40.10:FF:000172">
    <property type="entry name" value="E3 ubiquitin-protein ligase RAD18"/>
    <property type="match status" value="1"/>
</dbReference>
<comment type="similarity">
    <text evidence="4">Belongs to the RAD18 family.</text>
</comment>
<feature type="domain" description="UBZ4-type" evidence="22">
    <location>
        <begin position="195"/>
        <end position="222"/>
    </location>
</feature>
<evidence type="ECO:0000256" key="4">
    <source>
        <dbReference type="ARBA" id="ARBA00009506"/>
    </source>
</evidence>
<dbReference type="SMART" id="SM00513">
    <property type="entry name" value="SAP"/>
    <property type="match status" value="1"/>
</dbReference>
<dbReference type="InterPro" id="IPR039577">
    <property type="entry name" value="Rad18"/>
</dbReference>
<evidence type="ECO:0000256" key="7">
    <source>
        <dbReference type="ARBA" id="ARBA00022723"/>
    </source>
</evidence>
<dbReference type="Pfam" id="PF13923">
    <property type="entry name" value="zf-C3HC4_2"/>
    <property type="match status" value="1"/>
</dbReference>
<dbReference type="GO" id="GO:0061630">
    <property type="term" value="F:ubiquitin protein ligase activity"/>
    <property type="evidence" value="ECO:0007669"/>
    <property type="project" value="UniProtKB-EC"/>
</dbReference>
<sequence>MATKAPAPAPPDRARQSVQNLDDLLRCGICFDYFNIAMMIPQCSHNYCSLCIRKFLSYKTQCPTCCLAVTESDLRNNRILDDLVKTFCSARQYLSGCTPDSPPISPPQPMSMGKLDGATSRGPPRKQIKKENKLMDVFLVKTSAPASKRTLKASSQVPFTPTPSIKQEQEDEPQSLVDNTGSSTPSTSTMKVNIKVECPVCSVGISEQYINKHLDGCLTRDEKKDSLRSSAQKRKPMAKVVYNLLSERDLRKRLKEVGLSTHGSKQQMTRRHQEFVQTYNAQCDSLDPKSAAEIVCEIENNEKIRCALEAKQESGMTFKKEQTEEEIDEIHHEYRKKHNNDFQNLIQQMKGRWAKTKGKQVKEEPPEDNDKTSADEEHSATQPGIFRIHSVENVSEEEDVGSEMKSATDSDPVETLNVSVVRSNSPVFPLSVASSSSDILRDLEEAAAHDESDSAASDRSVPRARKRRGSSGKAERTRSKRHRK</sequence>
<dbReference type="PROSITE" id="PS50089">
    <property type="entry name" value="ZF_RING_2"/>
    <property type="match status" value="1"/>
</dbReference>
<comment type="subcellular location">
    <subcellularLocation>
        <location evidence="2">Nucleus</location>
    </subcellularLocation>
</comment>
<dbReference type="UniPathway" id="UPA00143"/>
<evidence type="ECO:0000256" key="14">
    <source>
        <dbReference type="ARBA" id="ARBA00023242"/>
    </source>
</evidence>
<keyword evidence="12" id="KW-0238">DNA-binding</keyword>
<feature type="region of interest" description="Disordered" evidence="19">
    <location>
        <begin position="99"/>
        <end position="126"/>
    </location>
</feature>
<feature type="region of interest" description="Disordered" evidence="19">
    <location>
        <begin position="149"/>
        <end position="188"/>
    </location>
</feature>
<dbReference type="GO" id="GO:0006281">
    <property type="term" value="P:DNA repair"/>
    <property type="evidence" value="ECO:0007669"/>
    <property type="project" value="UniProtKB-KW"/>
</dbReference>
<evidence type="ECO:0000259" key="20">
    <source>
        <dbReference type="PROSITE" id="PS50089"/>
    </source>
</evidence>
<feature type="compositionally biased region" description="Basic and acidic residues" evidence="19">
    <location>
        <begin position="360"/>
        <end position="379"/>
    </location>
</feature>
<evidence type="ECO:0000256" key="16">
    <source>
        <dbReference type="ARBA" id="ARBA00082369"/>
    </source>
</evidence>
<keyword evidence="13 18" id="KW-0234">DNA repair</keyword>
<organism evidence="23 24">
    <name type="scientific">Leptobrachium leishanense</name>
    <name type="common">Leishan spiny toad</name>
    <dbReference type="NCBI Taxonomy" id="445787"/>
    <lineage>
        <taxon>Eukaryota</taxon>
        <taxon>Metazoa</taxon>
        <taxon>Chordata</taxon>
        <taxon>Craniata</taxon>
        <taxon>Vertebrata</taxon>
        <taxon>Euteleostomi</taxon>
        <taxon>Amphibia</taxon>
        <taxon>Batrachia</taxon>
        <taxon>Anura</taxon>
        <taxon>Pelobatoidea</taxon>
        <taxon>Megophryidae</taxon>
        <taxon>Leptobrachium</taxon>
    </lineage>
</organism>
<comment type="catalytic activity">
    <reaction evidence="1">
        <text>S-ubiquitinyl-[E2 ubiquitin-conjugating enzyme]-L-cysteine + [acceptor protein]-L-lysine = [E2 ubiquitin-conjugating enzyme]-L-cysteine + N(6)-ubiquitinyl-[acceptor protein]-L-lysine.</text>
        <dbReference type="EC" id="2.3.2.27"/>
    </reaction>
</comment>
<evidence type="ECO:0000256" key="11">
    <source>
        <dbReference type="ARBA" id="ARBA00022833"/>
    </source>
</evidence>
<reference evidence="23" key="2">
    <citation type="submission" date="2025-09" db="UniProtKB">
        <authorList>
            <consortium name="Ensembl"/>
        </authorList>
    </citation>
    <scope>IDENTIFICATION</scope>
</reference>
<dbReference type="InterPro" id="IPR001841">
    <property type="entry name" value="Znf_RING"/>
</dbReference>
<dbReference type="CDD" id="cd16529">
    <property type="entry name" value="RING-HC_RAD18"/>
    <property type="match status" value="1"/>
</dbReference>
<feature type="compositionally biased region" description="Basic and acidic residues" evidence="19">
    <location>
        <begin position="439"/>
        <end position="452"/>
    </location>
</feature>
<dbReference type="SMART" id="SM00184">
    <property type="entry name" value="RING"/>
    <property type="match status" value="1"/>
</dbReference>
<dbReference type="FunFam" id="3.30.160.60:FF:000331">
    <property type="entry name" value="E3 ubiquitin-protein ligase RAD18"/>
    <property type="match status" value="1"/>
</dbReference>
<evidence type="ECO:0000313" key="24">
    <source>
        <dbReference type="Proteomes" id="UP000694569"/>
    </source>
</evidence>
<dbReference type="SUPFAM" id="SSF57850">
    <property type="entry name" value="RING/U-box"/>
    <property type="match status" value="1"/>
</dbReference>
<name>A0A8C5Q339_9ANUR</name>
<feature type="compositionally biased region" description="Pro residues" evidence="19">
    <location>
        <begin position="100"/>
        <end position="109"/>
    </location>
</feature>
<evidence type="ECO:0000256" key="3">
    <source>
        <dbReference type="ARBA" id="ARBA00004906"/>
    </source>
</evidence>
<feature type="compositionally biased region" description="Polar residues" evidence="19">
    <location>
        <begin position="176"/>
        <end position="188"/>
    </location>
</feature>
<dbReference type="EC" id="2.3.2.27" evidence="5"/>
<proteinExistence type="inferred from homology"/>
<evidence type="ECO:0000256" key="9">
    <source>
        <dbReference type="ARBA" id="ARBA00022771"/>
    </source>
</evidence>
<keyword evidence="8 18" id="KW-0227">DNA damage</keyword>
<evidence type="ECO:0000259" key="21">
    <source>
        <dbReference type="PROSITE" id="PS50800"/>
    </source>
</evidence>
<keyword evidence="9 17" id="KW-0863">Zinc-finger</keyword>
<dbReference type="PROSITE" id="PS51908">
    <property type="entry name" value="ZF_UBZ4"/>
    <property type="match status" value="1"/>
</dbReference>
<dbReference type="InterPro" id="IPR017907">
    <property type="entry name" value="Znf_RING_CS"/>
</dbReference>
<evidence type="ECO:0000256" key="17">
    <source>
        <dbReference type="PROSITE-ProRule" id="PRU00175"/>
    </source>
</evidence>
<dbReference type="OrthoDB" id="9049620at2759"/>
<dbReference type="Gene3D" id="3.30.160.60">
    <property type="entry name" value="Classic Zinc Finger"/>
    <property type="match status" value="1"/>
</dbReference>
<comment type="pathway">
    <text evidence="3">Protein modification; protein ubiquitination.</text>
</comment>